<evidence type="ECO:0000256" key="1">
    <source>
        <dbReference type="SAM" id="MobiDB-lite"/>
    </source>
</evidence>
<dbReference type="eggNOG" id="ENOG502S16F">
    <property type="taxonomic scope" value="Eukaryota"/>
</dbReference>
<dbReference type="VEuPathDB" id="FungiDB:GMDG_03650"/>
<dbReference type="RefSeq" id="XP_024324753.1">
    <property type="nucleotide sequence ID" value="XM_024467611.1"/>
</dbReference>
<feature type="compositionally biased region" description="Low complexity" evidence="1">
    <location>
        <begin position="187"/>
        <end position="207"/>
    </location>
</feature>
<reference evidence="3" key="1">
    <citation type="submission" date="2016-03" db="EMBL/GenBank/DDBJ databases">
        <title>Updated assembly of Pseudogymnoascus destructans, the fungus causing white-nose syndrome of bats.</title>
        <authorList>
            <person name="Palmer J.M."/>
            <person name="Drees K.P."/>
            <person name="Foster J.T."/>
            <person name="Lindner D.L."/>
        </authorList>
    </citation>
    <scope>NUCLEOTIDE SEQUENCE [LARGE SCALE GENOMIC DNA]</scope>
    <source>
        <strain evidence="3">20631-21</strain>
    </source>
</reference>
<feature type="chain" id="PRO_5008056448" evidence="2">
    <location>
        <begin position="20"/>
        <end position="353"/>
    </location>
</feature>
<feature type="compositionally biased region" description="Gly residues" evidence="1">
    <location>
        <begin position="220"/>
        <end position="232"/>
    </location>
</feature>
<dbReference type="GeneID" id="36287046"/>
<dbReference type="Proteomes" id="UP000077154">
    <property type="component" value="Unassembled WGS sequence"/>
</dbReference>
<name>A0A177ACE8_9PEZI</name>
<feature type="region of interest" description="Disordered" evidence="1">
    <location>
        <begin position="162"/>
        <end position="232"/>
    </location>
</feature>
<protein>
    <submittedName>
        <fullName evidence="3">Uncharacterized protein</fullName>
    </submittedName>
</protein>
<feature type="compositionally biased region" description="Polar residues" evidence="1">
    <location>
        <begin position="342"/>
        <end position="353"/>
    </location>
</feature>
<evidence type="ECO:0000256" key="2">
    <source>
        <dbReference type="SAM" id="SignalP"/>
    </source>
</evidence>
<feature type="compositionally biased region" description="Polar residues" evidence="1">
    <location>
        <begin position="323"/>
        <end position="332"/>
    </location>
</feature>
<dbReference type="OrthoDB" id="3923593at2759"/>
<keyword evidence="2" id="KW-0732">Signal</keyword>
<evidence type="ECO:0000313" key="3">
    <source>
        <dbReference type="EMBL" id="OAF59470.1"/>
    </source>
</evidence>
<feature type="compositionally biased region" description="Gly residues" evidence="1">
    <location>
        <begin position="168"/>
        <end position="186"/>
    </location>
</feature>
<dbReference type="EMBL" id="KV441393">
    <property type="protein sequence ID" value="OAF59470.1"/>
    <property type="molecule type" value="Genomic_DNA"/>
</dbReference>
<feature type="region of interest" description="Disordered" evidence="1">
    <location>
        <begin position="282"/>
        <end position="303"/>
    </location>
</feature>
<dbReference type="AlphaFoldDB" id="A0A177ACE8"/>
<feature type="region of interest" description="Disordered" evidence="1">
    <location>
        <begin position="323"/>
        <end position="353"/>
    </location>
</feature>
<organism evidence="3">
    <name type="scientific">Pseudogymnoascus destructans</name>
    <dbReference type="NCBI Taxonomy" id="655981"/>
    <lineage>
        <taxon>Eukaryota</taxon>
        <taxon>Fungi</taxon>
        <taxon>Dikarya</taxon>
        <taxon>Ascomycota</taxon>
        <taxon>Pezizomycotina</taxon>
        <taxon>Leotiomycetes</taxon>
        <taxon>Thelebolales</taxon>
        <taxon>Thelebolaceae</taxon>
        <taxon>Pseudogymnoascus</taxon>
    </lineage>
</organism>
<sequence>MQFFTLAVALFAAVATARSHGHAQRFRHRRTFNESSSALDLTTLTVQITSTHSVIGCAQNVTDCPARSATAIRTITEIVDLTTTVCPVASASDISSSVVASASAIQTPGAVISTKAAEPVQTSDSVLSYTLGTGATQSVVTTTIKHTITGYVTKYMTKSSGAQATPVVGGGQANVGGNDKGSGNGNANGNSGEPTTTVLTTSTATRTIHVKPTTSAGPGSPNGEGSNAGNGGDCAAPVTVTVALSTVTVTYTPPAATGTTPSVPYAVVPGKDAVKINAAAATQAAPEAPATTAEPTSGGASEEPVTIVTIPVIPVPYKNSTETATRNYSHSSGFLKAPRPTGTGSSIQPARTV</sequence>
<accession>A0A177ACE8</accession>
<gene>
    <name evidence="3" type="ORF">VC83_03973</name>
</gene>
<feature type="signal peptide" evidence="2">
    <location>
        <begin position="1"/>
        <end position="19"/>
    </location>
</feature>
<proteinExistence type="predicted"/>
<feature type="compositionally biased region" description="Low complexity" evidence="1">
    <location>
        <begin position="282"/>
        <end position="296"/>
    </location>
</feature>